<evidence type="ECO:0000313" key="1">
    <source>
        <dbReference type="EMBL" id="MDH6107237.1"/>
    </source>
</evidence>
<dbReference type="Proteomes" id="UP001159386">
    <property type="component" value="Unassembled WGS sequence"/>
</dbReference>
<keyword evidence="2" id="KW-1185">Reference proteome</keyword>
<organism evidence="1 2">
    <name type="scientific">Anabaenopsis tanganyikae CS-531</name>
    <dbReference type="NCBI Taxonomy" id="2785304"/>
    <lineage>
        <taxon>Bacteria</taxon>
        <taxon>Bacillati</taxon>
        <taxon>Cyanobacteriota</taxon>
        <taxon>Cyanophyceae</taxon>
        <taxon>Nostocales</taxon>
        <taxon>Nodulariaceae</taxon>
        <taxon>Anabaenopsis</taxon>
        <taxon>Anabaenopsis tanganyikae</taxon>
    </lineage>
</organism>
<comment type="caution">
    <text evidence="1">The sequence shown here is derived from an EMBL/GenBank/DDBJ whole genome shotgun (WGS) entry which is preliminary data.</text>
</comment>
<gene>
    <name evidence="1" type="ORF">NWP22_15440</name>
</gene>
<dbReference type="RefSeq" id="WP_280802080.1">
    <property type="nucleotide sequence ID" value="NZ_JANQDF010000161.1"/>
</dbReference>
<reference evidence="1 2" key="1">
    <citation type="journal article" date="2023" name="J. Phycol.">
        <title>Chrysosporum ovalisporum is synonymous with the true-branching cyanobacterium Umezakia natans (Nostocales/Aphanizomenonaceae).</title>
        <authorList>
            <person name="McGregor G.B."/>
            <person name="Sendall B.C."/>
            <person name="Niiyama Y."/>
            <person name="Tuji A."/>
            <person name="Willis A."/>
        </authorList>
    </citation>
    <scope>NUCLEOTIDE SEQUENCE [LARGE SCALE GENOMIC DNA]</scope>
    <source>
        <strain evidence="1 2">CS-531</strain>
    </source>
</reference>
<evidence type="ECO:0008006" key="3">
    <source>
        <dbReference type="Google" id="ProtNLM"/>
    </source>
</evidence>
<dbReference type="EMBL" id="JANQDF010000161">
    <property type="protein sequence ID" value="MDH6107237.1"/>
    <property type="molecule type" value="Genomic_DNA"/>
</dbReference>
<proteinExistence type="predicted"/>
<protein>
    <recommendedName>
        <fullName evidence="3">Transposase</fullName>
    </recommendedName>
</protein>
<accession>A0ABT6KHC6</accession>
<evidence type="ECO:0000313" key="2">
    <source>
        <dbReference type="Proteomes" id="UP001159386"/>
    </source>
</evidence>
<sequence>MRSAKAAAFRYRRCRWGEGITRIPRAIAHKPHTLISLYVNHGMKRFKLYKLL</sequence>
<name>A0ABT6KHC6_9CYAN</name>